<dbReference type="OrthoDB" id="542841at2759"/>
<dbReference type="EC" id="3.5.1.1" evidence="1"/>
<dbReference type="PANTHER" id="PTHR11707">
    <property type="entry name" value="L-ASPARAGINASE"/>
    <property type="match status" value="1"/>
</dbReference>
<dbReference type="Pfam" id="PF00710">
    <property type="entry name" value="Asparaginase"/>
    <property type="match status" value="1"/>
</dbReference>
<name>A0A4Y7SY58_COPMI</name>
<dbReference type="InterPro" id="IPR036152">
    <property type="entry name" value="Asp/glu_Ase-like_sf"/>
</dbReference>
<dbReference type="InterPro" id="IPR027475">
    <property type="entry name" value="Asparaginase/glutaminase_AS2"/>
</dbReference>
<evidence type="ECO:0000256" key="6">
    <source>
        <dbReference type="PROSITE-ProRule" id="PRU00023"/>
    </source>
</evidence>
<feature type="domain" description="L-asparaginase N-terminal" evidence="10">
    <location>
        <begin position="11"/>
        <end position="298"/>
    </location>
</feature>
<evidence type="ECO:0000259" key="10">
    <source>
        <dbReference type="Pfam" id="PF00710"/>
    </source>
</evidence>
<evidence type="ECO:0000256" key="1">
    <source>
        <dbReference type="ARBA" id="ARBA00012920"/>
    </source>
</evidence>
<dbReference type="InterPro" id="IPR006034">
    <property type="entry name" value="Asparaginase/glutaminase-like"/>
</dbReference>
<evidence type="ECO:0000256" key="4">
    <source>
        <dbReference type="ARBA" id="ARBA00023043"/>
    </source>
</evidence>
<sequence>MDLAQQSDESRVLVIYTGGTIGMLVGQQGYVPEPYFLTETLRSQSRFHDPLQDSLFSHSGTVHGFRKWSRAGGRAESPGRASGANTPSTDSLPKLRVRSSRPIGSTSLDADASQSPHHPQCKQISENVYEAHLPSLITPRTKIPGSSLTRCIRYAILEWNPLLDSSNIDIPDWIRIATEIELNYSAFDAFVVLHGTDTMAYTSSALSFLLEDLGKTVIMTGAQIPLSQLRNDATDNLMGSLTIAGHYIIPECCLYFSHTLFRGNRSTKASSFDLNAFESPNFPPLVKVGIDIVVNWNDVIRQTGLRRFRAHKQLSPHVATLRLFPGISGSTIKAFCLPPVRGVVLETFGSGNAPTRPDVLDALKEVCDRGVVIVAITQCMKGSVSDDYETGRTLLQSGVVPGIDMTPECALTKLAYLLSKPEFTVKQIRDLMGMPLRGELTRAPAVPASSVAGQDRLDHNMENIQQVLSQFMRLTHPSSSVPSITFSPDPVDTNSCKAAAPWTWTAAEAASTEAVLYPFLMHLAAARDDVETLSFCLRTVEPGVENAVGSPAAEGLKSPGLMAGGVVNSLEPGSGRSPLHIAALNGHVRSVNLLMQSGALVHLRDAMGHTALYYAARQGYQSTVDALLQAGASLSGADGRFSKFLAREATENNDQDALKVWKNCGVGIGPTPPHTIQENSNTVA</sequence>
<dbReference type="InterPro" id="IPR041725">
    <property type="entry name" value="L-asparaginase_I"/>
</dbReference>
<dbReference type="Proteomes" id="UP000298030">
    <property type="component" value="Unassembled WGS sequence"/>
</dbReference>
<organism evidence="12 13">
    <name type="scientific">Coprinellus micaceus</name>
    <name type="common">Glistening ink-cap mushroom</name>
    <name type="synonym">Coprinus micaceus</name>
    <dbReference type="NCBI Taxonomy" id="71717"/>
    <lineage>
        <taxon>Eukaryota</taxon>
        <taxon>Fungi</taxon>
        <taxon>Dikarya</taxon>
        <taxon>Basidiomycota</taxon>
        <taxon>Agaricomycotina</taxon>
        <taxon>Agaricomycetes</taxon>
        <taxon>Agaricomycetidae</taxon>
        <taxon>Agaricales</taxon>
        <taxon>Agaricineae</taxon>
        <taxon>Psathyrellaceae</taxon>
        <taxon>Coprinellus</taxon>
    </lineage>
</organism>
<dbReference type="InterPro" id="IPR002110">
    <property type="entry name" value="Ankyrin_rpt"/>
</dbReference>
<reference evidence="12 13" key="1">
    <citation type="journal article" date="2019" name="Nat. Ecol. Evol.">
        <title>Megaphylogeny resolves global patterns of mushroom evolution.</title>
        <authorList>
            <person name="Varga T."/>
            <person name="Krizsan K."/>
            <person name="Foldi C."/>
            <person name="Dima B."/>
            <person name="Sanchez-Garcia M."/>
            <person name="Sanchez-Ramirez S."/>
            <person name="Szollosi G.J."/>
            <person name="Szarkandi J.G."/>
            <person name="Papp V."/>
            <person name="Albert L."/>
            <person name="Andreopoulos W."/>
            <person name="Angelini C."/>
            <person name="Antonin V."/>
            <person name="Barry K.W."/>
            <person name="Bougher N.L."/>
            <person name="Buchanan P."/>
            <person name="Buyck B."/>
            <person name="Bense V."/>
            <person name="Catcheside P."/>
            <person name="Chovatia M."/>
            <person name="Cooper J."/>
            <person name="Damon W."/>
            <person name="Desjardin D."/>
            <person name="Finy P."/>
            <person name="Geml J."/>
            <person name="Haridas S."/>
            <person name="Hughes K."/>
            <person name="Justo A."/>
            <person name="Karasinski D."/>
            <person name="Kautmanova I."/>
            <person name="Kiss B."/>
            <person name="Kocsube S."/>
            <person name="Kotiranta H."/>
            <person name="LaButti K.M."/>
            <person name="Lechner B.E."/>
            <person name="Liimatainen K."/>
            <person name="Lipzen A."/>
            <person name="Lukacs Z."/>
            <person name="Mihaltcheva S."/>
            <person name="Morgado L.N."/>
            <person name="Niskanen T."/>
            <person name="Noordeloos M.E."/>
            <person name="Ohm R.A."/>
            <person name="Ortiz-Santana B."/>
            <person name="Ovrebo C."/>
            <person name="Racz N."/>
            <person name="Riley R."/>
            <person name="Savchenko A."/>
            <person name="Shiryaev A."/>
            <person name="Soop K."/>
            <person name="Spirin V."/>
            <person name="Szebenyi C."/>
            <person name="Tomsovsky M."/>
            <person name="Tulloss R.E."/>
            <person name="Uehling J."/>
            <person name="Grigoriev I.V."/>
            <person name="Vagvolgyi C."/>
            <person name="Papp T."/>
            <person name="Martin F.M."/>
            <person name="Miettinen O."/>
            <person name="Hibbett D.S."/>
            <person name="Nagy L.G."/>
        </authorList>
    </citation>
    <scope>NUCLEOTIDE SEQUENCE [LARGE SCALE GENOMIC DNA]</scope>
    <source>
        <strain evidence="12 13">FP101781</strain>
    </source>
</reference>
<evidence type="ECO:0000313" key="13">
    <source>
        <dbReference type="Proteomes" id="UP000298030"/>
    </source>
</evidence>
<dbReference type="SMART" id="SM00248">
    <property type="entry name" value="ANK"/>
    <property type="match status" value="2"/>
</dbReference>
<dbReference type="Gene3D" id="1.25.40.20">
    <property type="entry name" value="Ankyrin repeat-containing domain"/>
    <property type="match status" value="1"/>
</dbReference>
<dbReference type="PANTHER" id="PTHR11707:SF28">
    <property type="entry name" value="60 KDA LYSOPHOSPHOLIPASE"/>
    <property type="match status" value="1"/>
</dbReference>
<evidence type="ECO:0000259" key="11">
    <source>
        <dbReference type="Pfam" id="PF17763"/>
    </source>
</evidence>
<dbReference type="FunFam" id="3.40.50.40:FF:000001">
    <property type="entry name" value="L-asparaginase 1"/>
    <property type="match status" value="1"/>
</dbReference>
<dbReference type="SMART" id="SM00870">
    <property type="entry name" value="Asparaginase"/>
    <property type="match status" value="1"/>
</dbReference>
<comment type="similarity">
    <text evidence="5">In the N-terminal section; belongs to the asparaginase 1 family.</text>
</comment>
<evidence type="ECO:0000256" key="5">
    <source>
        <dbReference type="ARBA" id="ARBA00061199"/>
    </source>
</evidence>
<gene>
    <name evidence="12" type="ORF">FA13DRAFT_1737223</name>
</gene>
<dbReference type="PROSITE" id="PS50088">
    <property type="entry name" value="ANK_REPEAT"/>
    <property type="match status" value="2"/>
</dbReference>
<dbReference type="InterPro" id="IPR027473">
    <property type="entry name" value="L-asparaginase_C"/>
</dbReference>
<feature type="active site" evidence="7">
    <location>
        <position position="20"/>
    </location>
</feature>
<dbReference type="PROSITE" id="PS00144">
    <property type="entry name" value="ASN_GLN_ASE_1"/>
    <property type="match status" value="1"/>
</dbReference>
<dbReference type="Gene3D" id="3.40.50.40">
    <property type="match status" value="1"/>
</dbReference>
<dbReference type="SUPFAM" id="SSF48403">
    <property type="entry name" value="Ankyrin repeat"/>
    <property type="match status" value="1"/>
</dbReference>
<feature type="repeat" description="ANK" evidence="6">
    <location>
        <begin position="607"/>
        <end position="639"/>
    </location>
</feature>
<dbReference type="InterPro" id="IPR036770">
    <property type="entry name" value="Ankyrin_rpt-contain_sf"/>
</dbReference>
<dbReference type="GO" id="GO:0004067">
    <property type="term" value="F:asparaginase activity"/>
    <property type="evidence" value="ECO:0007669"/>
    <property type="project" value="UniProtKB-UniRule"/>
</dbReference>
<dbReference type="PROSITE" id="PS51732">
    <property type="entry name" value="ASN_GLN_ASE_3"/>
    <property type="match status" value="1"/>
</dbReference>
<keyword evidence="3" id="KW-0378">Hydrolase</keyword>
<feature type="region of interest" description="Disordered" evidence="9">
    <location>
        <begin position="67"/>
        <end position="97"/>
    </location>
</feature>
<evidence type="ECO:0000256" key="7">
    <source>
        <dbReference type="PROSITE-ProRule" id="PRU10099"/>
    </source>
</evidence>
<dbReference type="InterPro" id="IPR020827">
    <property type="entry name" value="Asparaginase/glutaminase_AS1"/>
</dbReference>
<dbReference type="AlphaFoldDB" id="A0A4Y7SY58"/>
<keyword evidence="13" id="KW-1185">Reference proteome</keyword>
<dbReference type="Pfam" id="PF12796">
    <property type="entry name" value="Ank_2"/>
    <property type="match status" value="1"/>
</dbReference>
<evidence type="ECO:0000256" key="3">
    <source>
        <dbReference type="ARBA" id="ARBA00022801"/>
    </source>
</evidence>
<dbReference type="Pfam" id="PF17763">
    <property type="entry name" value="Asparaginase_C"/>
    <property type="match status" value="1"/>
</dbReference>
<feature type="active site" evidence="8">
    <location>
        <position position="196"/>
    </location>
</feature>
<evidence type="ECO:0000256" key="2">
    <source>
        <dbReference type="ARBA" id="ARBA00022737"/>
    </source>
</evidence>
<dbReference type="GO" id="GO:0006528">
    <property type="term" value="P:asparagine metabolic process"/>
    <property type="evidence" value="ECO:0007669"/>
    <property type="project" value="UniProtKB-ARBA"/>
</dbReference>
<protein>
    <recommendedName>
        <fullName evidence="1">asparaginase</fullName>
        <ecNumber evidence="1">3.5.1.1</ecNumber>
    </recommendedName>
</protein>
<dbReference type="InterPro" id="IPR027474">
    <property type="entry name" value="L-asparaginase_N"/>
</dbReference>
<evidence type="ECO:0000256" key="8">
    <source>
        <dbReference type="PROSITE-ProRule" id="PRU10100"/>
    </source>
</evidence>
<dbReference type="PROSITE" id="PS50297">
    <property type="entry name" value="ANK_REP_REGION"/>
    <property type="match status" value="2"/>
</dbReference>
<dbReference type="FunFam" id="3.40.50.1170:FF:000003">
    <property type="entry name" value="60 kDa lysophospholipase"/>
    <property type="match status" value="1"/>
</dbReference>
<dbReference type="SUPFAM" id="SSF53774">
    <property type="entry name" value="Glutaminase/Asparaginase"/>
    <property type="match status" value="1"/>
</dbReference>
<keyword evidence="2" id="KW-0677">Repeat</keyword>
<proteinExistence type="inferred from homology"/>
<evidence type="ECO:0000256" key="9">
    <source>
        <dbReference type="SAM" id="MobiDB-lite"/>
    </source>
</evidence>
<accession>A0A4Y7SY58</accession>
<dbReference type="InterPro" id="IPR037152">
    <property type="entry name" value="L-asparaginase_N_sf"/>
</dbReference>
<dbReference type="SFLD" id="SFLDS00057">
    <property type="entry name" value="Glutaminase/Asparaginase"/>
    <property type="match status" value="1"/>
</dbReference>
<dbReference type="EMBL" id="QPFP01000047">
    <property type="protein sequence ID" value="TEB26568.1"/>
    <property type="molecule type" value="Genomic_DNA"/>
</dbReference>
<dbReference type="PIRSF" id="PIRSF500176">
    <property type="entry name" value="L_ASNase"/>
    <property type="match status" value="1"/>
</dbReference>
<dbReference type="CDD" id="cd08963">
    <property type="entry name" value="L-asparaginase_I"/>
    <property type="match status" value="1"/>
</dbReference>
<dbReference type="InterPro" id="IPR040919">
    <property type="entry name" value="Asparaginase_C"/>
</dbReference>
<dbReference type="PRINTS" id="PR00139">
    <property type="entry name" value="ASNGLNASE"/>
</dbReference>
<comment type="caution">
    <text evidence="12">The sequence shown here is derived from an EMBL/GenBank/DDBJ whole genome shotgun (WGS) entry which is preliminary data.</text>
</comment>
<dbReference type="PIRSF" id="PIRSF001220">
    <property type="entry name" value="L-ASNase_gatD"/>
    <property type="match status" value="1"/>
</dbReference>
<keyword evidence="4 6" id="KW-0040">ANK repeat</keyword>
<dbReference type="STRING" id="71717.A0A4Y7SY58"/>
<feature type="repeat" description="ANK" evidence="6">
    <location>
        <begin position="574"/>
        <end position="606"/>
    </location>
</feature>
<dbReference type="PROSITE" id="PS00917">
    <property type="entry name" value="ASN_GLN_ASE_2"/>
    <property type="match status" value="1"/>
</dbReference>
<evidence type="ECO:0000313" key="12">
    <source>
        <dbReference type="EMBL" id="TEB26568.1"/>
    </source>
</evidence>
<feature type="domain" description="Asparaginase/glutaminase C-terminal" evidence="11">
    <location>
        <begin position="317"/>
        <end position="432"/>
    </location>
</feature>
<dbReference type="Gene3D" id="3.40.50.1170">
    <property type="entry name" value="L-asparaginase, N-terminal domain"/>
    <property type="match status" value="1"/>
</dbReference>